<dbReference type="PANTHER" id="PTHR34613">
    <property type="entry name" value="SLL0800 PROTEIN"/>
    <property type="match status" value="1"/>
</dbReference>
<dbReference type="EMBL" id="JABWGO010000011">
    <property type="protein sequence ID" value="NUW45307.1"/>
    <property type="molecule type" value="Genomic_DNA"/>
</dbReference>
<organism evidence="1 2">
    <name type="scientific">Nonomuraea rhodomycinica</name>
    <dbReference type="NCBI Taxonomy" id="1712872"/>
    <lineage>
        <taxon>Bacteria</taxon>
        <taxon>Bacillati</taxon>
        <taxon>Actinomycetota</taxon>
        <taxon>Actinomycetes</taxon>
        <taxon>Streptosporangiales</taxon>
        <taxon>Streptosporangiaceae</taxon>
        <taxon>Nonomuraea</taxon>
    </lineage>
</organism>
<sequence length="286" mass="31406">MSSIIHDTLNALFRSRPAFAVEILQRIYDPDLSTDTYVEVTSGEFNDRHSRDFYADTVITLGPPKSPELGIVVEVQLNVTEEKRLAWARYAAALWLRLDCPVVVLVVCATDKVAAWAAAPIVTDLPEYSLTPLVMGPDQVPAITDPVEAVACMELATVSVMIHGQSRPVVEAFVAALAKLGSQHAPQYYEYAYDLGSEGVKQNLEEIMSSTAWPVYSPFAREHFGRGKAEGKVEGEIEALITVLEARGLTVTDQARVRIDACTDPTQVQEWIRRAVTADSLDDVLA</sequence>
<name>A0A7Y6IVT3_9ACTN</name>
<dbReference type="Proteomes" id="UP000546126">
    <property type="component" value="Unassembled WGS sequence"/>
</dbReference>
<evidence type="ECO:0000313" key="2">
    <source>
        <dbReference type="Proteomes" id="UP000546126"/>
    </source>
</evidence>
<keyword evidence="2" id="KW-1185">Reference proteome</keyword>
<gene>
    <name evidence="1" type="ORF">HT134_35080</name>
</gene>
<protein>
    <submittedName>
        <fullName evidence="1">Uncharacterized protein</fullName>
    </submittedName>
</protein>
<dbReference type="AlphaFoldDB" id="A0A7Y6IVT3"/>
<dbReference type="PANTHER" id="PTHR34613:SF1">
    <property type="entry name" value="SLL6017 PROTEIN"/>
    <property type="match status" value="1"/>
</dbReference>
<evidence type="ECO:0000313" key="1">
    <source>
        <dbReference type="EMBL" id="NUW45307.1"/>
    </source>
</evidence>
<reference evidence="1 2" key="1">
    <citation type="submission" date="2020-06" db="EMBL/GenBank/DDBJ databases">
        <authorList>
            <person name="Chanama M."/>
        </authorList>
    </citation>
    <scope>NUCLEOTIDE SEQUENCE [LARGE SCALE GENOMIC DNA]</scope>
    <source>
        <strain evidence="1 2">TBRC6557</strain>
    </source>
</reference>
<accession>A0A7Y6IVT3</accession>
<dbReference type="RefSeq" id="WP_175604775.1">
    <property type="nucleotide sequence ID" value="NZ_JABWGO010000011.1"/>
</dbReference>
<proteinExistence type="predicted"/>
<comment type="caution">
    <text evidence="1">The sequence shown here is derived from an EMBL/GenBank/DDBJ whole genome shotgun (WGS) entry which is preliminary data.</text>
</comment>